<protein>
    <submittedName>
        <fullName evidence="2">Uncharacterized protein</fullName>
    </submittedName>
</protein>
<name>A0A316ZDE1_9BASI</name>
<feature type="compositionally biased region" description="Basic and acidic residues" evidence="1">
    <location>
        <begin position="309"/>
        <end position="321"/>
    </location>
</feature>
<dbReference type="GeneID" id="37267084"/>
<feature type="region of interest" description="Disordered" evidence="1">
    <location>
        <begin position="1"/>
        <end position="97"/>
    </location>
</feature>
<evidence type="ECO:0000313" key="3">
    <source>
        <dbReference type="Proteomes" id="UP000245946"/>
    </source>
</evidence>
<feature type="region of interest" description="Disordered" evidence="1">
    <location>
        <begin position="294"/>
        <end position="329"/>
    </location>
</feature>
<sequence length="576" mass="63278">MSAKGAKLRARNELTKHLEQCNQERLERERRRPANARQVDDPGEAQHDVRHDGDVVARRRKEQLVAQQRPAGARTQQRPVHRQVPRARGQRVERGEEGKEDELAVLAAVVAVVDVEPVVEDGGGVLARIGNVQPGRALAVLETPQTLPETQERGHRLQCGRPERAVRLADAGRPVVVVAAAHEPEIRNWPRQRVELVAEEEVAELDAGDKARAKDAQDARDEPAPAGTQVDGQRVHHDEHNDDEPDQRPRRRRDRRRERVDEGDPEEDGEQQQQERRQLVVLLVVHRGAHVPLEDEGGIDARGVPDGQVEAKEQRKERADEEGAVQTQQLAPRRYVGARAVVLLHRLDDATDDGTQRHADIEAGARHAHVVRVVLGPGRHAQALQCLLAVAVLKVGRVDLLGALDELLNTLRRHQEGGRDLGVEPGVVDARDARGLLELLQHLAEADAVEHAVVLQQLEAAVVLEHGRLELLACGNVALRVVRHGGGADGLARLGLVVRVVVARLEHALERERAAPVALVAFNSGRAVLALGVGRITVRTALACGALRLRSRALARFLSTLLAAKERHGRQPHAHA</sequence>
<evidence type="ECO:0000313" key="2">
    <source>
        <dbReference type="EMBL" id="PWN99777.1"/>
    </source>
</evidence>
<keyword evidence="3" id="KW-1185">Reference proteome</keyword>
<dbReference type="Proteomes" id="UP000245946">
    <property type="component" value="Unassembled WGS sequence"/>
</dbReference>
<feature type="region of interest" description="Disordered" evidence="1">
    <location>
        <begin position="205"/>
        <end position="274"/>
    </location>
</feature>
<reference evidence="2 3" key="1">
    <citation type="journal article" date="2018" name="Mol. Biol. Evol.">
        <title>Broad Genomic Sampling Reveals a Smut Pathogenic Ancestry of the Fungal Clade Ustilaginomycotina.</title>
        <authorList>
            <person name="Kijpornyongpan T."/>
            <person name="Mondo S.J."/>
            <person name="Barry K."/>
            <person name="Sandor L."/>
            <person name="Lee J."/>
            <person name="Lipzen A."/>
            <person name="Pangilinan J."/>
            <person name="LaButti K."/>
            <person name="Hainaut M."/>
            <person name="Henrissat B."/>
            <person name="Grigoriev I.V."/>
            <person name="Spatafora J.W."/>
            <person name="Aime M.C."/>
        </authorList>
    </citation>
    <scope>NUCLEOTIDE SEQUENCE [LARGE SCALE GENOMIC DNA]</scope>
    <source>
        <strain evidence="2 3">MCA 4186</strain>
    </source>
</reference>
<evidence type="ECO:0000256" key="1">
    <source>
        <dbReference type="SAM" id="MobiDB-lite"/>
    </source>
</evidence>
<feature type="compositionally biased region" description="Basic and acidic residues" evidence="1">
    <location>
        <begin position="207"/>
        <end position="223"/>
    </location>
</feature>
<feature type="compositionally biased region" description="Basic residues" evidence="1">
    <location>
        <begin position="79"/>
        <end position="89"/>
    </location>
</feature>
<dbReference type="AlphaFoldDB" id="A0A316ZDE1"/>
<gene>
    <name evidence="2" type="ORF">FA09DRAFT_218694</name>
</gene>
<proteinExistence type="predicted"/>
<feature type="compositionally biased region" description="Basic and acidic residues" evidence="1">
    <location>
        <begin position="10"/>
        <end position="57"/>
    </location>
</feature>
<dbReference type="EMBL" id="KZ819287">
    <property type="protein sequence ID" value="PWN99777.1"/>
    <property type="molecule type" value="Genomic_DNA"/>
</dbReference>
<organism evidence="2 3">
    <name type="scientific">Tilletiopsis washingtonensis</name>
    <dbReference type="NCBI Taxonomy" id="58919"/>
    <lineage>
        <taxon>Eukaryota</taxon>
        <taxon>Fungi</taxon>
        <taxon>Dikarya</taxon>
        <taxon>Basidiomycota</taxon>
        <taxon>Ustilaginomycotina</taxon>
        <taxon>Exobasidiomycetes</taxon>
        <taxon>Entylomatales</taxon>
        <taxon>Entylomatales incertae sedis</taxon>
        <taxon>Tilletiopsis</taxon>
    </lineage>
</organism>
<dbReference type="RefSeq" id="XP_025600056.1">
    <property type="nucleotide sequence ID" value="XM_025739538.1"/>
</dbReference>
<accession>A0A316ZDE1</accession>